<dbReference type="Gene3D" id="3.30.1300.30">
    <property type="entry name" value="GSPII I/J protein-like"/>
    <property type="match status" value="1"/>
</dbReference>
<feature type="compositionally biased region" description="Basic residues" evidence="8">
    <location>
        <begin position="133"/>
        <end position="145"/>
    </location>
</feature>
<proteinExistence type="predicted"/>
<dbReference type="GO" id="GO:0009986">
    <property type="term" value="C:cell surface"/>
    <property type="evidence" value="ECO:0007669"/>
    <property type="project" value="UniProtKB-SubCell"/>
</dbReference>
<comment type="subcellular location">
    <subcellularLocation>
        <location evidence="2">Cell outer membrane</location>
    </subcellularLocation>
    <subcellularLocation>
        <location evidence="1">Cell surface</location>
    </subcellularLocation>
</comment>
<dbReference type="AlphaFoldDB" id="A4JT33"/>
<keyword evidence="3" id="KW-1134">Transmembrane beta strand</keyword>
<name>A4JT33_BURVG</name>
<keyword evidence="9" id="KW-1133">Transmembrane helix</keyword>
<dbReference type="GO" id="GO:0009279">
    <property type="term" value="C:cell outer membrane"/>
    <property type="evidence" value="ECO:0007669"/>
    <property type="project" value="UniProtKB-SubCell"/>
</dbReference>
<evidence type="ECO:0000256" key="6">
    <source>
        <dbReference type="ARBA" id="ARBA00023136"/>
    </source>
</evidence>
<evidence type="ECO:0000256" key="8">
    <source>
        <dbReference type="SAM" id="MobiDB-lite"/>
    </source>
</evidence>
<dbReference type="KEGG" id="bvi:Bcep1808_6540"/>
<evidence type="ECO:0000256" key="4">
    <source>
        <dbReference type="ARBA" id="ARBA00022692"/>
    </source>
</evidence>
<evidence type="ECO:0000313" key="11">
    <source>
        <dbReference type="EMBL" id="ABO59436.1"/>
    </source>
</evidence>
<gene>
    <name evidence="11" type="ordered locus">Bcep1808_6540</name>
</gene>
<protein>
    <recommendedName>
        <fullName evidence="10">Trimeric autotransporter adhesin YadA-like C-terminal membrane anchor domain-containing protein</fullName>
    </recommendedName>
</protein>
<evidence type="ECO:0000256" key="3">
    <source>
        <dbReference type="ARBA" id="ARBA00022452"/>
    </source>
</evidence>
<dbReference type="Proteomes" id="UP000002287">
    <property type="component" value="Chromosome 3"/>
</dbReference>
<dbReference type="InterPro" id="IPR005594">
    <property type="entry name" value="YadA_C"/>
</dbReference>
<evidence type="ECO:0000256" key="1">
    <source>
        <dbReference type="ARBA" id="ARBA00004241"/>
    </source>
</evidence>
<dbReference type="HOGENOM" id="CLU_087855_0_0_4"/>
<feature type="domain" description="Trimeric autotransporter adhesin YadA-like C-terminal membrane anchor" evidence="10">
    <location>
        <begin position="217"/>
        <end position="275"/>
    </location>
</feature>
<evidence type="ECO:0000313" key="12">
    <source>
        <dbReference type="Proteomes" id="UP000002287"/>
    </source>
</evidence>
<evidence type="ECO:0000259" key="10">
    <source>
        <dbReference type="Pfam" id="PF03895"/>
    </source>
</evidence>
<keyword evidence="7" id="KW-0998">Cell outer membrane</keyword>
<accession>A4JT33</accession>
<sequence length="276" mass="29550">MHDEPPLMRGDDAHLPAGFIRECIVMGAFVLLVCVSLSASSVLRRADLLFFDIVQRLLLRPSPHKIVLIAIDSASAHGSYTSNPAGGNVPPGGERFEFVGRLLGLGCVGLEQHGGRQQFDGVGQRLDGAWRGQQRRRPLERRRGRLGGFGAAGGERRGRCARHRRGERESAECRIEPVHAIAEHGEQPAHADAAADPADRFDGARGIAATAGMASIPHMDRDSSFAMGGGTATFQGRKAMAVGVQARITENLKATVNVGFAGSQRVVGAGMLYQWK</sequence>
<keyword evidence="4 9" id="KW-0812">Transmembrane</keyword>
<dbReference type="eggNOG" id="COG5295">
    <property type="taxonomic scope" value="Bacteria"/>
</dbReference>
<evidence type="ECO:0000256" key="9">
    <source>
        <dbReference type="SAM" id="Phobius"/>
    </source>
</evidence>
<feature type="transmembrane region" description="Helical" evidence="9">
    <location>
        <begin position="24"/>
        <end position="43"/>
    </location>
</feature>
<reference evidence="12" key="1">
    <citation type="submission" date="2007-03" db="EMBL/GenBank/DDBJ databases">
        <title>Complete sequence of chromosome 3 of Burkholderia vietnamiensis G4.</title>
        <authorList>
            <consortium name="US DOE Joint Genome Institute"/>
            <person name="Copeland A."/>
            <person name="Lucas S."/>
            <person name="Lapidus A."/>
            <person name="Barry K."/>
            <person name="Detter J.C."/>
            <person name="Glavina del Rio T."/>
            <person name="Hammon N."/>
            <person name="Israni S."/>
            <person name="Dalin E."/>
            <person name="Tice H."/>
            <person name="Pitluck S."/>
            <person name="Chain P."/>
            <person name="Malfatti S."/>
            <person name="Shin M."/>
            <person name="Vergez L."/>
            <person name="Schmutz J."/>
            <person name="Larimer F."/>
            <person name="Land M."/>
            <person name="Hauser L."/>
            <person name="Kyrpides N."/>
            <person name="Tiedje J."/>
            <person name="Richardson P."/>
        </authorList>
    </citation>
    <scope>NUCLEOTIDE SEQUENCE [LARGE SCALE GENOMIC DNA]</scope>
    <source>
        <strain evidence="12">G4 / LMG 22486</strain>
    </source>
</reference>
<keyword evidence="6 9" id="KW-0472">Membrane</keyword>
<organism evidence="11 12">
    <name type="scientific">Burkholderia vietnamiensis (strain G4 / LMG 22486)</name>
    <name type="common">Burkholderia cepacia (strain R1808)</name>
    <dbReference type="NCBI Taxonomy" id="269482"/>
    <lineage>
        <taxon>Bacteria</taxon>
        <taxon>Pseudomonadati</taxon>
        <taxon>Pseudomonadota</taxon>
        <taxon>Betaproteobacteria</taxon>
        <taxon>Burkholderiales</taxon>
        <taxon>Burkholderiaceae</taxon>
        <taxon>Burkholderia</taxon>
        <taxon>Burkholderia cepacia complex</taxon>
    </lineage>
</organism>
<dbReference type="InterPro" id="IPR045584">
    <property type="entry name" value="Pilin-like"/>
</dbReference>
<dbReference type="Pfam" id="PF03895">
    <property type="entry name" value="YadA_anchor"/>
    <property type="match status" value="1"/>
</dbReference>
<evidence type="ECO:0000256" key="7">
    <source>
        <dbReference type="ARBA" id="ARBA00023237"/>
    </source>
</evidence>
<evidence type="ECO:0000256" key="5">
    <source>
        <dbReference type="ARBA" id="ARBA00022729"/>
    </source>
</evidence>
<dbReference type="SUPFAM" id="SSF54523">
    <property type="entry name" value="Pili subunits"/>
    <property type="match status" value="1"/>
</dbReference>
<keyword evidence="5" id="KW-0732">Signal</keyword>
<dbReference type="EMBL" id="CP000616">
    <property type="protein sequence ID" value="ABO59436.1"/>
    <property type="molecule type" value="Genomic_DNA"/>
</dbReference>
<evidence type="ECO:0000256" key="2">
    <source>
        <dbReference type="ARBA" id="ARBA00004442"/>
    </source>
</evidence>
<feature type="region of interest" description="Disordered" evidence="8">
    <location>
        <begin position="131"/>
        <end position="163"/>
    </location>
</feature>